<feature type="domain" description="PKD" evidence="1">
    <location>
        <begin position="688"/>
        <end position="725"/>
    </location>
</feature>
<dbReference type="PROSITE" id="PS50093">
    <property type="entry name" value="PKD"/>
    <property type="match status" value="1"/>
</dbReference>
<dbReference type="InterPro" id="IPR035986">
    <property type="entry name" value="PKD_dom_sf"/>
</dbReference>
<dbReference type="Pfam" id="PF18962">
    <property type="entry name" value="Por_Secre_tail"/>
    <property type="match status" value="1"/>
</dbReference>
<dbReference type="InterPro" id="IPR026444">
    <property type="entry name" value="Secre_tail"/>
</dbReference>
<dbReference type="EMBL" id="JADKGY010000020">
    <property type="protein sequence ID" value="MBK9983434.1"/>
    <property type="molecule type" value="Genomic_DNA"/>
</dbReference>
<dbReference type="Gene3D" id="2.60.40.10">
    <property type="entry name" value="Immunoglobulins"/>
    <property type="match status" value="1"/>
</dbReference>
<accession>A0A9D7SZ23</accession>
<dbReference type="NCBIfam" id="TIGR04183">
    <property type="entry name" value="Por_Secre_tail"/>
    <property type="match status" value="1"/>
</dbReference>
<reference evidence="2 3" key="1">
    <citation type="submission" date="2020-10" db="EMBL/GenBank/DDBJ databases">
        <title>Connecting structure to function with the recovery of over 1000 high-quality activated sludge metagenome-assembled genomes encoding full-length rRNA genes using long-read sequencing.</title>
        <authorList>
            <person name="Singleton C.M."/>
            <person name="Petriglieri F."/>
            <person name="Kristensen J.M."/>
            <person name="Kirkegaard R.H."/>
            <person name="Michaelsen T.Y."/>
            <person name="Andersen M.H."/>
            <person name="Karst S.M."/>
            <person name="Dueholm M.S."/>
            <person name="Nielsen P.H."/>
            <person name="Albertsen M."/>
        </authorList>
    </citation>
    <scope>NUCLEOTIDE SEQUENCE [LARGE SCALE GENOMIC DNA]</scope>
    <source>
        <strain evidence="2">Ribe_18-Q3-R11-54_MAXAC.273</strain>
    </source>
</reference>
<evidence type="ECO:0000259" key="1">
    <source>
        <dbReference type="PROSITE" id="PS50093"/>
    </source>
</evidence>
<protein>
    <submittedName>
        <fullName evidence="2">T9SS type A sorting domain-containing protein</fullName>
    </submittedName>
</protein>
<comment type="caution">
    <text evidence="2">The sequence shown here is derived from an EMBL/GenBank/DDBJ whole genome shotgun (WGS) entry which is preliminary data.</text>
</comment>
<dbReference type="InterPro" id="IPR013783">
    <property type="entry name" value="Ig-like_fold"/>
</dbReference>
<dbReference type="AlphaFoldDB" id="A0A9D7SZ23"/>
<evidence type="ECO:0000313" key="3">
    <source>
        <dbReference type="Proteomes" id="UP000808337"/>
    </source>
</evidence>
<dbReference type="Proteomes" id="UP000808337">
    <property type="component" value="Unassembled WGS sequence"/>
</dbReference>
<sequence>MKPTTFFQYHFHLKAFLCIALLEFISLPGLIHGQNFNHPISGFEDHTLGEGTYHYYDDGGPNGNYSNNINGSSIHFTPAQGYYIEWKFVQYEFELDPFCGAEQCCDRLTSSWLPTCSDLFINQDYCGSFVQPCCSTMALCSGEGISFSFTSDASVPKPGWHIIIYVSLKDPYHMICGSHQSCADLHTIDCSGVIGINQTNGNPRTSEVFNCWAFGSCAGQVDYYLECDNGYYPGPERFYLFNLSQNQDLSLSCECITDLFVITIYQCEVYTCQKADEVGGEFILHDVPAGEHYLVAEYDCGGDICGCDLQFNCMDPGSGELGCDDAEPIECGNTFYDATFASTGGVNNEDDYCDINSHEWTGREKVYEFVASFTGQVTITISGLNDDLDLFVLEGCDATSCVLSSLHFGTVDESVTIDVIEGHHYFIVVDGYLLAESDYWISVTCEGDLDCSDDEPLECGDVIFSSNSAADGGINSEIDYCGDGTAKWTGRERIYSFYAERNEIITITLSDMEANLDMFLLEECNGAVCADRSDGPGTSDETISFQVHQGHTYIIVIDGVDGATSTYSLEVECESLMCKDCGDCFTYTIFDKGVNSNVACHPKYVDCGVDHYPSADHQFQWTVDGNVKSTKYSPTLSLENNKKVKVCQVVKYKGTQIFKCCWDIKPTPGCAKPPVAHTKLGGEWPFYNAVLDASESTDGARYSWEFGDGTLIQNNGNDPTLEHTYPPGVFKYSTYVENDFGISVYSRQFLPGAIECTAGTNPKFTYTLSGRSLTVKDVDNTAASISSYKIDFGDSTAIVQGDVWGNKVHTFAKDSVYEICIRYVTTYAQGFFICSHEGCICFSVKVGCCQQQIDQCYDIRPVFLSAQNGLLYNLVYDAADVEVTNWEIDGVAIPNSGENTLTYTFPSEGYYNVCCYYRNLVTGCYIKCCKRIYADNPFTCANIIYSYSTAENGYRFELDRTASDVEEIVWTADDPVALELGTNLQSDVLKIPGGACVPYIISVRYYDKTCTCYRLCCLRLYLCDPLGCAATIKSQLLGNGKTRFSTDVQYQEMKWLANGEVIGTGASVDYLLPPGGALISLQYFDQTTQLYRECCRSILTATDHIENLDEVEIAPNPTSDYLNIYLSFNIPTRVGVELINEVGVVVRHIPMGPVSSANFNQKLSMGDLARGMYFLRVYTEMGEMTRKIIRI</sequence>
<dbReference type="CDD" id="cd00146">
    <property type="entry name" value="PKD"/>
    <property type="match status" value="1"/>
</dbReference>
<organism evidence="2 3">
    <name type="scientific">Candidatus Opimibacter skivensis</name>
    <dbReference type="NCBI Taxonomy" id="2982028"/>
    <lineage>
        <taxon>Bacteria</taxon>
        <taxon>Pseudomonadati</taxon>
        <taxon>Bacteroidota</taxon>
        <taxon>Saprospiria</taxon>
        <taxon>Saprospirales</taxon>
        <taxon>Saprospiraceae</taxon>
        <taxon>Candidatus Opimibacter</taxon>
    </lineage>
</organism>
<gene>
    <name evidence="2" type="ORF">IPP15_13785</name>
</gene>
<evidence type="ECO:0000313" key="2">
    <source>
        <dbReference type="EMBL" id="MBK9983434.1"/>
    </source>
</evidence>
<name>A0A9D7SZ23_9BACT</name>
<dbReference type="SUPFAM" id="SSF49299">
    <property type="entry name" value="PKD domain"/>
    <property type="match status" value="1"/>
</dbReference>
<dbReference type="Gene3D" id="2.60.120.380">
    <property type="match status" value="2"/>
</dbReference>
<proteinExistence type="predicted"/>
<dbReference type="InterPro" id="IPR000601">
    <property type="entry name" value="PKD_dom"/>
</dbReference>